<dbReference type="AlphaFoldDB" id="A0A834GUC3"/>
<sequence length="749" mass="83283">MVLVSSQRMCKKVWRDNLDGYMPLDLLVFVFIDLQFKVLCFVDVPLLYRVYFLVLLPSMKLIAEHNWFRISIFGASMILASEQLHGCLMLHNTDMEKRKWLWKRKSSEKSPGETESSESVSSHSERYSDDQEPLNASPNHNSQSPEVISKPAVTGTEINYSLKVLTEKLSAALANVSAKEDLVKQHAKVAEEAVAGWEKAENEVAVLKQQLESEVQQNSVLEDRVSHLDRALKECVRQLRQGKEEQEQKIHEAVLGKTQEWESTKIALQNQIFQFQTQLEAAKCQSPPSIEPDLHIKIEYLEKENSALTCEIISRSEELEIRTIERDLSAEAAETASKQHLESIKKVAKLEAECRRLQAVAKGKSSLGNDQKSLSASSICVESLTDSQSDSGERLNGLEIGNSWASALITELDQFKNEKNVVRKSIMSPSLDIEIMDDFLEMERLASLPETDSEAHCPDSVSDAHQINTEESPLKAELEVMSNRVGELEEKLMQIEVEKAELEKSLSECQGSLEASQGQFKEAEMRLEKLQKELNVVNESKELLEFQLIGMEVEARTMISKVESLKEEVEKERSLAEETVVKCQELEDELTRKSQEIETQQTAISNSKPKVTQDDLDGAAGKLAECQKTIASLGRQLQSLATLEDFLTDTANLPGFSGGGSLVNGASELWKLHSNDTFTPKSDSNPSKMALENSGPSVNGNGEASSVSSSSSTLSSVSLNHVSSAKSQNGFGKLFSRSKSGIKLENHKA</sequence>
<keyword evidence="2 3" id="KW-0175">Coiled coil</keyword>
<dbReference type="EMBL" id="WJXA01000006">
    <property type="protein sequence ID" value="KAF7141289.1"/>
    <property type="molecule type" value="Genomic_DNA"/>
</dbReference>
<feature type="coiled-coil region" evidence="3">
    <location>
        <begin position="197"/>
        <end position="224"/>
    </location>
</feature>
<dbReference type="SUPFAM" id="SSF57997">
    <property type="entry name" value="Tropomyosin"/>
    <property type="match status" value="1"/>
</dbReference>
<comment type="caution">
    <text evidence="5">The sequence shown here is derived from an EMBL/GenBank/DDBJ whole genome shotgun (WGS) entry which is preliminary data.</text>
</comment>
<dbReference type="InterPro" id="IPR008587">
    <property type="entry name" value="FPP_plant"/>
</dbReference>
<evidence type="ECO:0000313" key="6">
    <source>
        <dbReference type="Proteomes" id="UP000626092"/>
    </source>
</evidence>
<feature type="compositionally biased region" description="Polar residues" evidence="4">
    <location>
        <begin position="134"/>
        <end position="146"/>
    </location>
</feature>
<evidence type="ECO:0000256" key="4">
    <source>
        <dbReference type="SAM" id="MobiDB-lite"/>
    </source>
</evidence>
<accession>A0A834GUC3</accession>
<dbReference type="PANTHER" id="PTHR31580">
    <property type="entry name" value="FILAMENT-LIKE PLANT PROTEIN 4"/>
    <property type="match status" value="1"/>
</dbReference>
<protein>
    <recommendedName>
        <fullName evidence="7">Filament-like plant protein</fullName>
    </recommendedName>
</protein>
<feature type="compositionally biased region" description="Polar residues" evidence="4">
    <location>
        <begin position="694"/>
        <end position="704"/>
    </location>
</feature>
<feature type="region of interest" description="Disordered" evidence="4">
    <location>
        <begin position="103"/>
        <end position="149"/>
    </location>
</feature>
<dbReference type="Pfam" id="PF05911">
    <property type="entry name" value="FPP"/>
    <property type="match status" value="3"/>
</dbReference>
<feature type="compositionally biased region" description="Low complexity" evidence="4">
    <location>
        <begin position="113"/>
        <end position="122"/>
    </location>
</feature>
<dbReference type="Proteomes" id="UP000626092">
    <property type="component" value="Unassembled WGS sequence"/>
</dbReference>
<gene>
    <name evidence="5" type="ORF">RHSIM_Rhsim06G0103200</name>
</gene>
<proteinExistence type="inferred from homology"/>
<evidence type="ECO:0000256" key="1">
    <source>
        <dbReference type="ARBA" id="ARBA00005921"/>
    </source>
</evidence>
<evidence type="ECO:0000313" key="5">
    <source>
        <dbReference type="EMBL" id="KAF7141289.1"/>
    </source>
</evidence>
<dbReference type="PANTHER" id="PTHR31580:SF5">
    <property type="entry name" value="FILAMENT-LIKE PLANT PROTEIN 1-RELATED"/>
    <property type="match status" value="1"/>
</dbReference>
<evidence type="ECO:0000256" key="3">
    <source>
        <dbReference type="SAM" id="Coils"/>
    </source>
</evidence>
<evidence type="ECO:0008006" key="7">
    <source>
        <dbReference type="Google" id="ProtNLM"/>
    </source>
</evidence>
<organism evidence="5 6">
    <name type="scientific">Rhododendron simsii</name>
    <name type="common">Sims's rhododendron</name>
    <dbReference type="NCBI Taxonomy" id="118357"/>
    <lineage>
        <taxon>Eukaryota</taxon>
        <taxon>Viridiplantae</taxon>
        <taxon>Streptophyta</taxon>
        <taxon>Embryophyta</taxon>
        <taxon>Tracheophyta</taxon>
        <taxon>Spermatophyta</taxon>
        <taxon>Magnoliopsida</taxon>
        <taxon>eudicotyledons</taxon>
        <taxon>Gunneridae</taxon>
        <taxon>Pentapetalae</taxon>
        <taxon>asterids</taxon>
        <taxon>Ericales</taxon>
        <taxon>Ericaceae</taxon>
        <taxon>Ericoideae</taxon>
        <taxon>Rhodoreae</taxon>
        <taxon>Rhododendron</taxon>
    </lineage>
</organism>
<feature type="compositionally biased region" description="Polar residues" evidence="4">
    <location>
        <begin position="675"/>
        <end position="687"/>
    </location>
</feature>
<name>A0A834GUC3_RHOSS</name>
<feature type="region of interest" description="Disordered" evidence="4">
    <location>
        <begin position="593"/>
        <end position="613"/>
    </location>
</feature>
<feature type="compositionally biased region" description="Basic and acidic residues" evidence="4">
    <location>
        <begin position="103"/>
        <end position="112"/>
    </location>
</feature>
<keyword evidence="6" id="KW-1185">Reference proteome</keyword>
<feature type="region of interest" description="Disordered" evidence="4">
    <location>
        <begin position="674"/>
        <end position="711"/>
    </location>
</feature>
<comment type="similarity">
    <text evidence="1">Belongs to the FPP family.</text>
</comment>
<evidence type="ECO:0000256" key="2">
    <source>
        <dbReference type="ARBA" id="ARBA00023054"/>
    </source>
</evidence>
<reference evidence="5" key="1">
    <citation type="submission" date="2019-11" db="EMBL/GenBank/DDBJ databases">
        <authorList>
            <person name="Liu Y."/>
            <person name="Hou J."/>
            <person name="Li T.-Q."/>
            <person name="Guan C.-H."/>
            <person name="Wu X."/>
            <person name="Wu H.-Z."/>
            <person name="Ling F."/>
            <person name="Zhang R."/>
            <person name="Shi X.-G."/>
            <person name="Ren J.-P."/>
            <person name="Chen E.-F."/>
            <person name="Sun J.-M."/>
        </authorList>
    </citation>
    <scope>NUCLEOTIDE SEQUENCE</scope>
    <source>
        <strain evidence="5">Adult_tree_wgs_1</strain>
        <tissue evidence="5">Leaves</tissue>
    </source>
</reference>
<dbReference type="OrthoDB" id="128924at2759"/>
<feature type="compositionally biased region" description="Polar residues" evidence="4">
    <location>
        <begin position="597"/>
        <end position="610"/>
    </location>
</feature>